<comment type="similarity">
    <text evidence="3">Belongs to the RecD family. RecD2 subfamily.</text>
</comment>
<dbReference type="EC" id="5.6.2.3" evidence="3"/>
<dbReference type="GO" id="GO:0008854">
    <property type="term" value="F:exodeoxyribonuclease V activity"/>
    <property type="evidence" value="ECO:0007669"/>
    <property type="project" value="UniProtKB-EC"/>
</dbReference>
<accession>A0ABS4MDM9</accession>
<keyword evidence="9" id="KW-1185">Reference proteome</keyword>
<evidence type="ECO:0000259" key="6">
    <source>
        <dbReference type="Pfam" id="PF18335"/>
    </source>
</evidence>
<dbReference type="InterPro" id="IPR055446">
    <property type="entry name" value="RecD2_N_OB"/>
</dbReference>
<evidence type="ECO:0000259" key="5">
    <source>
        <dbReference type="Pfam" id="PF14490"/>
    </source>
</evidence>
<feature type="binding site" evidence="3">
    <location>
        <begin position="352"/>
        <end position="356"/>
    </location>
    <ligand>
        <name>ATP</name>
        <dbReference type="ChEBI" id="CHEBI:30616"/>
    </ligand>
</feature>
<name>A0ABS4MDM9_9LACO</name>
<dbReference type="RefSeq" id="WP_209686527.1">
    <property type="nucleotide sequence ID" value="NZ_JAGGLU010000004.1"/>
</dbReference>
<dbReference type="SUPFAM" id="SSF52540">
    <property type="entry name" value="P-loop containing nucleoside triphosphate hydrolases"/>
    <property type="match status" value="2"/>
</dbReference>
<evidence type="ECO:0000313" key="8">
    <source>
        <dbReference type="EMBL" id="MBP2057788.1"/>
    </source>
</evidence>
<dbReference type="Gene3D" id="1.10.10.2220">
    <property type="match status" value="1"/>
</dbReference>
<dbReference type="Pfam" id="PF13538">
    <property type="entry name" value="UvrD_C_2"/>
    <property type="match status" value="1"/>
</dbReference>
<dbReference type="Pfam" id="PF14490">
    <property type="entry name" value="HHH_RecD2"/>
    <property type="match status" value="1"/>
</dbReference>
<keyword evidence="2 3" id="KW-0067">ATP-binding</keyword>
<dbReference type="PANTHER" id="PTHR43788:SF6">
    <property type="entry name" value="DNA HELICASE B"/>
    <property type="match status" value="1"/>
</dbReference>
<keyword evidence="3" id="KW-0413">Isomerase</keyword>
<organism evidence="8 9">
    <name type="scientific">Lactobacillus colini</name>
    <dbReference type="NCBI Taxonomy" id="1819254"/>
    <lineage>
        <taxon>Bacteria</taxon>
        <taxon>Bacillati</taxon>
        <taxon>Bacillota</taxon>
        <taxon>Bacilli</taxon>
        <taxon>Lactobacillales</taxon>
        <taxon>Lactobacillaceae</taxon>
        <taxon>Lactobacillus</taxon>
    </lineage>
</organism>
<protein>
    <recommendedName>
        <fullName evidence="3">ATP-dependent RecD2 DNA helicase</fullName>
        <ecNumber evidence="3">5.6.2.3</ecNumber>
    </recommendedName>
    <alternativeName>
        <fullName evidence="3">DNA 5'-3' helicase subunit RecD2</fullName>
    </alternativeName>
</protein>
<gene>
    <name evidence="3" type="primary">recD2</name>
    <name evidence="8" type="ORF">J2Z60_000960</name>
</gene>
<evidence type="ECO:0000259" key="7">
    <source>
        <dbReference type="Pfam" id="PF23139"/>
    </source>
</evidence>
<dbReference type="InterPro" id="IPR050534">
    <property type="entry name" value="Coronavir_polyprotein_1ab"/>
</dbReference>
<dbReference type="InterPro" id="IPR027785">
    <property type="entry name" value="UvrD-like_helicase_C"/>
</dbReference>
<feature type="domain" description="ATP-dependent RecD2 DNA helicase SH3" evidence="6">
    <location>
        <begin position="575"/>
        <end position="637"/>
    </location>
</feature>
<dbReference type="InterPro" id="IPR041451">
    <property type="entry name" value="RecD2_SH13"/>
</dbReference>
<comment type="caution">
    <text evidence="8">The sequence shown here is derived from an EMBL/GenBank/DDBJ whole genome shotgun (WGS) entry which is preliminary data.</text>
</comment>
<dbReference type="PANTHER" id="PTHR43788">
    <property type="entry name" value="DNA2/NAM7 HELICASE FAMILY MEMBER"/>
    <property type="match status" value="1"/>
</dbReference>
<evidence type="ECO:0000313" key="9">
    <source>
        <dbReference type="Proteomes" id="UP001519292"/>
    </source>
</evidence>
<proteinExistence type="inferred from homology"/>
<dbReference type="Gene3D" id="3.40.50.300">
    <property type="entry name" value="P-loop containing nucleotide triphosphate hydrolases"/>
    <property type="match status" value="2"/>
</dbReference>
<evidence type="ECO:0000256" key="1">
    <source>
        <dbReference type="ARBA" id="ARBA00022741"/>
    </source>
</evidence>
<dbReference type="Pfam" id="PF23139">
    <property type="entry name" value="OB_YrrC"/>
    <property type="match status" value="1"/>
</dbReference>
<keyword evidence="3" id="KW-0238">DNA-binding</keyword>
<feature type="domain" description="ATP-dependent RecD2 DNA helicase-like helix-hairpin-helix" evidence="5">
    <location>
        <begin position="148"/>
        <end position="237"/>
    </location>
</feature>
<feature type="domain" description="ATP-dependent RecD2 DNA helicase OB-fold" evidence="7">
    <location>
        <begin position="4"/>
        <end position="82"/>
    </location>
</feature>
<dbReference type="EMBL" id="JAGGLU010000004">
    <property type="protein sequence ID" value="MBP2057788.1"/>
    <property type="molecule type" value="Genomic_DNA"/>
</dbReference>
<comment type="function">
    <text evidence="3">DNA-dependent ATPase and ATP-dependent 5'-3' DNA helicase. Has no activity on blunt DNA or DNA with 3'-overhangs, requires at least 10 bases of 5'-ssDNA for helicase activity.</text>
</comment>
<dbReference type="CDD" id="cd17933">
    <property type="entry name" value="DEXSc_RecD-like"/>
    <property type="match status" value="1"/>
</dbReference>
<dbReference type="Proteomes" id="UP001519292">
    <property type="component" value="Unassembled WGS sequence"/>
</dbReference>
<dbReference type="Pfam" id="PF13245">
    <property type="entry name" value="AAA_19"/>
    <property type="match status" value="1"/>
</dbReference>
<dbReference type="CDD" id="cd18809">
    <property type="entry name" value="SF1_C_RecD"/>
    <property type="match status" value="1"/>
</dbReference>
<evidence type="ECO:0000259" key="4">
    <source>
        <dbReference type="Pfam" id="PF13538"/>
    </source>
</evidence>
<dbReference type="Gene3D" id="2.30.30.940">
    <property type="match status" value="1"/>
</dbReference>
<dbReference type="InterPro" id="IPR029493">
    <property type="entry name" value="RecD2-like_HHH"/>
</dbReference>
<dbReference type="Pfam" id="PF18335">
    <property type="entry name" value="SH3_13"/>
    <property type="match status" value="1"/>
</dbReference>
<dbReference type="NCBIfam" id="TIGR01448">
    <property type="entry name" value="recD_rel"/>
    <property type="match status" value="1"/>
</dbReference>
<dbReference type="HAMAP" id="MF_01488">
    <property type="entry name" value="RecD2"/>
    <property type="match status" value="1"/>
</dbReference>
<keyword evidence="3" id="KW-0347">Helicase</keyword>
<evidence type="ECO:0000256" key="2">
    <source>
        <dbReference type="ARBA" id="ARBA00022840"/>
    </source>
</evidence>
<reference evidence="8 9" key="1">
    <citation type="submission" date="2021-03" db="EMBL/GenBank/DDBJ databases">
        <title>Genomic Encyclopedia of Type Strains, Phase IV (KMG-IV): sequencing the most valuable type-strain genomes for metagenomic binning, comparative biology and taxonomic classification.</title>
        <authorList>
            <person name="Goeker M."/>
        </authorList>
    </citation>
    <scope>NUCLEOTIDE SEQUENCE [LARGE SCALE GENOMIC DNA]</scope>
    <source>
        <strain evidence="8 9">DSM 101872</strain>
    </source>
</reference>
<evidence type="ECO:0000256" key="3">
    <source>
        <dbReference type="HAMAP-Rule" id="MF_01488"/>
    </source>
</evidence>
<keyword evidence="3 8" id="KW-0378">Hydrolase</keyword>
<keyword evidence="1 3" id="KW-0547">Nucleotide-binding</keyword>
<feature type="domain" description="UvrD-like helicase C-terminal" evidence="4">
    <location>
        <begin position="659"/>
        <end position="706"/>
    </location>
</feature>
<dbReference type="InterPro" id="IPR027417">
    <property type="entry name" value="P-loop_NTPase"/>
</dbReference>
<sequence>MEKTEFTGKIDNIVFENSQNLFKIMDVEIIGSLKDYDEETIRVTGNFGEIQLEGIYTFEGSLFVHPKFGMQFKVESYKQALPHEEGSLLKYLSSDKFPGIGKKAAQKIIAGLGMDALDVIKENPQKISTLSLTKKQKDSLLSGINSMDSYSEIVLKLAKYGINKRVAGNVYKAYHGDALQRLEADPYEPVGDVSGYGFKTADKIGRELGIKPDDKRRIKGAILQVIENALVQNGDTYIGLEALLDSAANLIEFNQYDVIANSINELQKENKLVVDNENAALSNIFKTEVEIASELKRVVDSRQKIKKYSNSKITKAIGHAEEKLDISYDDTQKQSIINALNNPISILTGGPGTGKTTIINGILLCLRELENIPAAAIYSEDTPFLLAAPTGRAAKRMGEITNIDAKTIHRLLGIGIGDNKNTESEDLNELNGEILIIDEMSMVDMFLFKLLLKGIQDTKRIVFVGDQDQLPSVGAGNIFGDLIASQAFPTTKLETIHRQGDESSIITLAHAINNGKGEEIIFEKTKNYSFIPCNSSQVGQAIDQIVTLALKRGFDKDDIQVLGAMYNGQSGINSLNDIVQTIMNPPENHHKKIEVHGEVFRIGDRVLQLQNNPEKDIYNGQIGKIIGIDENRTANCLIADFDGREIKFDLRDLSDLTRAYAITIHKSQGSEFPLIILNLTMQNYVMLRRNLLYTAITRAEKNLVMVGEKQAYLMALNTPGNNRKTGLTDKIRQILEINSQDLKTANPKKEAAILAEEAILTPELIYSGKIDPMIGMESTKLEKRN</sequence>
<comment type="catalytic activity">
    <reaction evidence="3">
        <text>ATP + H2O = ADP + phosphate + H(+)</text>
        <dbReference type="Rhea" id="RHEA:13065"/>
        <dbReference type="ChEBI" id="CHEBI:15377"/>
        <dbReference type="ChEBI" id="CHEBI:15378"/>
        <dbReference type="ChEBI" id="CHEBI:30616"/>
        <dbReference type="ChEBI" id="CHEBI:43474"/>
        <dbReference type="ChEBI" id="CHEBI:456216"/>
        <dbReference type="EC" id="5.6.2.3"/>
    </reaction>
</comment>
<dbReference type="InterPro" id="IPR006345">
    <property type="entry name" value="RecD2"/>
</dbReference>